<dbReference type="Pfam" id="PF17862">
    <property type="entry name" value="AAA_lid_3"/>
    <property type="match status" value="1"/>
</dbReference>
<protein>
    <recommendedName>
        <fullName evidence="11">Vesicle-fusing ATPase</fullName>
    </recommendedName>
</protein>
<feature type="region of interest" description="Disordered" evidence="6">
    <location>
        <begin position="72"/>
        <end position="155"/>
    </location>
</feature>
<dbReference type="Gene3D" id="3.40.50.300">
    <property type="entry name" value="P-loop containing nucleotide triphosphate hydrolases"/>
    <property type="match status" value="1"/>
</dbReference>
<evidence type="ECO:0000313" key="9">
    <source>
        <dbReference type="EMBL" id="KAG2385468.1"/>
    </source>
</evidence>
<dbReference type="EMBL" id="PYSW02000018">
    <property type="protein sequence ID" value="KAG2385468.1"/>
    <property type="molecule type" value="Genomic_DNA"/>
</dbReference>
<dbReference type="InterPro" id="IPR036181">
    <property type="entry name" value="MIT_dom_sf"/>
</dbReference>
<dbReference type="InterPro" id="IPR003593">
    <property type="entry name" value="AAA+_ATPase"/>
</dbReference>
<dbReference type="InterPro" id="IPR007330">
    <property type="entry name" value="MIT_dom"/>
</dbReference>
<dbReference type="Gene3D" id="1.10.8.60">
    <property type="match status" value="1"/>
</dbReference>
<dbReference type="InterPro" id="IPR041569">
    <property type="entry name" value="AAA_lid_3"/>
</dbReference>
<dbReference type="Gene3D" id="1.20.58.80">
    <property type="entry name" value="Phosphotransferase system, lactose/cellobiose-type IIA subunit"/>
    <property type="match status" value="1"/>
</dbReference>
<dbReference type="PANTHER" id="PTHR23074">
    <property type="entry name" value="AAA DOMAIN-CONTAINING"/>
    <property type="match status" value="1"/>
</dbReference>
<evidence type="ECO:0000313" key="10">
    <source>
        <dbReference type="Proteomes" id="UP000816034"/>
    </source>
</evidence>
<evidence type="ECO:0000259" key="7">
    <source>
        <dbReference type="SMART" id="SM00382"/>
    </source>
</evidence>
<dbReference type="InterPro" id="IPR027417">
    <property type="entry name" value="P-loop_NTPase"/>
</dbReference>
<name>A0AA88GSY9_NAELO</name>
<comment type="subcellular location">
    <subcellularLocation>
        <location evidence="1">Membrane</location>
    </subcellularLocation>
</comment>
<feature type="compositionally biased region" description="Low complexity" evidence="6">
    <location>
        <begin position="101"/>
        <end position="111"/>
    </location>
</feature>
<feature type="region of interest" description="Disordered" evidence="6">
    <location>
        <begin position="476"/>
        <end position="517"/>
    </location>
</feature>
<evidence type="ECO:0000256" key="6">
    <source>
        <dbReference type="SAM" id="MobiDB-lite"/>
    </source>
</evidence>
<organism evidence="9 10">
    <name type="scientific">Naegleria lovaniensis</name>
    <name type="common">Amoeba</name>
    <dbReference type="NCBI Taxonomy" id="51637"/>
    <lineage>
        <taxon>Eukaryota</taxon>
        <taxon>Discoba</taxon>
        <taxon>Heterolobosea</taxon>
        <taxon>Tetramitia</taxon>
        <taxon>Eutetramitia</taxon>
        <taxon>Vahlkampfiidae</taxon>
        <taxon>Naegleria</taxon>
    </lineage>
</organism>
<evidence type="ECO:0008006" key="11">
    <source>
        <dbReference type="Google" id="ProtNLM"/>
    </source>
</evidence>
<accession>A0AA88GSY9</accession>
<dbReference type="Pfam" id="PF04212">
    <property type="entry name" value="MIT"/>
    <property type="match status" value="1"/>
</dbReference>
<feature type="compositionally biased region" description="Basic residues" evidence="6">
    <location>
        <begin position="112"/>
        <end position="123"/>
    </location>
</feature>
<dbReference type="InterPro" id="IPR050304">
    <property type="entry name" value="MT-severing_AAA_ATPase"/>
</dbReference>
<dbReference type="SMART" id="SM00745">
    <property type="entry name" value="MIT"/>
    <property type="match status" value="1"/>
</dbReference>
<feature type="compositionally biased region" description="Polar residues" evidence="6">
    <location>
        <begin position="78"/>
        <end position="100"/>
    </location>
</feature>
<feature type="domain" description="MIT" evidence="8">
    <location>
        <begin position="1"/>
        <end position="78"/>
    </location>
</feature>
<gene>
    <name evidence="9" type="ORF">C9374_003283</name>
</gene>
<dbReference type="GO" id="GO:0016197">
    <property type="term" value="P:endosomal transport"/>
    <property type="evidence" value="ECO:0007669"/>
    <property type="project" value="TreeGrafter"/>
</dbReference>
<dbReference type="SUPFAM" id="SSF116846">
    <property type="entry name" value="MIT domain"/>
    <property type="match status" value="1"/>
</dbReference>
<proteinExistence type="inferred from homology"/>
<keyword evidence="3 5" id="KW-0067">ATP-binding</keyword>
<feature type="compositionally biased region" description="Low complexity" evidence="6">
    <location>
        <begin position="486"/>
        <end position="498"/>
    </location>
</feature>
<dbReference type="GeneID" id="68095738"/>
<dbReference type="PROSITE" id="PS00674">
    <property type="entry name" value="AAA"/>
    <property type="match status" value="1"/>
</dbReference>
<dbReference type="SUPFAM" id="SSF52540">
    <property type="entry name" value="P-loop containing nucleoside triphosphate hydrolases"/>
    <property type="match status" value="1"/>
</dbReference>
<feature type="domain" description="AAA+ ATPase" evidence="7">
    <location>
        <begin position="200"/>
        <end position="344"/>
    </location>
</feature>
<dbReference type="GO" id="GO:0007033">
    <property type="term" value="P:vacuole organization"/>
    <property type="evidence" value="ECO:0007669"/>
    <property type="project" value="TreeGrafter"/>
</dbReference>
<dbReference type="AlphaFoldDB" id="A0AA88GSY9"/>
<dbReference type="InterPro" id="IPR003960">
    <property type="entry name" value="ATPase_AAA_CS"/>
</dbReference>
<dbReference type="InterPro" id="IPR015415">
    <property type="entry name" value="Spast_Vps4_C"/>
</dbReference>
<keyword evidence="10" id="KW-1185">Reference proteome</keyword>
<evidence type="ECO:0000256" key="5">
    <source>
        <dbReference type="RuleBase" id="RU003651"/>
    </source>
</evidence>
<keyword evidence="2 5" id="KW-0547">Nucleotide-binding</keyword>
<evidence type="ECO:0000256" key="2">
    <source>
        <dbReference type="ARBA" id="ARBA00022741"/>
    </source>
</evidence>
<dbReference type="InterPro" id="IPR003959">
    <property type="entry name" value="ATPase_AAA_core"/>
</dbReference>
<keyword evidence="4" id="KW-0472">Membrane</keyword>
<dbReference type="GO" id="GO:0016020">
    <property type="term" value="C:membrane"/>
    <property type="evidence" value="ECO:0007669"/>
    <property type="project" value="UniProtKB-SubCell"/>
</dbReference>
<evidence type="ECO:0000256" key="4">
    <source>
        <dbReference type="ARBA" id="ARBA00023136"/>
    </source>
</evidence>
<dbReference type="FunFam" id="3.40.50.300:FF:002588">
    <property type="entry name" value="ATPase, AAA family"/>
    <property type="match status" value="1"/>
</dbReference>
<dbReference type="Proteomes" id="UP000816034">
    <property type="component" value="Unassembled WGS sequence"/>
</dbReference>
<comment type="caution">
    <text evidence="9">The sequence shown here is derived from an EMBL/GenBank/DDBJ whole genome shotgun (WGS) entry which is preliminary data.</text>
</comment>
<dbReference type="GO" id="GO:0016887">
    <property type="term" value="F:ATP hydrolysis activity"/>
    <property type="evidence" value="ECO:0007669"/>
    <property type="project" value="InterPro"/>
</dbReference>
<dbReference type="RefSeq" id="XP_044549461.1">
    <property type="nucleotide sequence ID" value="XM_044692794.1"/>
</dbReference>
<dbReference type="GO" id="GO:0005524">
    <property type="term" value="F:ATP binding"/>
    <property type="evidence" value="ECO:0007669"/>
    <property type="project" value="UniProtKB-KW"/>
</dbReference>
<dbReference type="Pfam" id="PF00004">
    <property type="entry name" value="AAA"/>
    <property type="match status" value="1"/>
</dbReference>
<evidence type="ECO:0000259" key="8">
    <source>
        <dbReference type="SMART" id="SM00745"/>
    </source>
</evidence>
<sequence>MNDFVQRGKEIIGEAIALDRAKKYEQALEKYALGVKHFLTGLKYIKGERTKETTRGYAKQYLERAEQIKKLLKQQEQHSSNAQTSQSSPQKENVKTNIVNSSKTTKSSTPPKVKKPSPRKHLYSKPVLPNSAKKRTIDQASQQKSEQQELEASIKNSIVREKPNISWDEIVGMDGPKTIVNEAIILPKRFPQLFTEERKPIRTILLYGPPGTGKSMFVKCAASNIDATFFSVSSSDIVSKFMGESEKLVKTLFEEAKKSQPAVVFIDEIDAVGSSRDGFSGSSSSSSESMNRLKTELLLKMQEILDMDNHSDGVVVIAATNRPFDLDPALRRRFQKRIYIPLPAENERKSLFRINLEGVESDVTLQDLEQFAKATSNYSGSDISVVVRDALMKPLREAMKSEYFRWTKEGTIEPCSATDVGAKKMNLLDIQETEKLRIAKVTAQDVFDSIASIKPSTNPNELSHFVKFTQDYGESDFDLSNDTDNSATPSAATPSSSSLMDRTSTKRRKQDDDDDIE</sequence>
<dbReference type="CDD" id="cd02656">
    <property type="entry name" value="MIT"/>
    <property type="match status" value="1"/>
</dbReference>
<reference evidence="9 10" key="1">
    <citation type="journal article" date="2018" name="BMC Genomics">
        <title>The genome of Naegleria lovaniensis, the basis for a comparative approach to unravel pathogenicity factors of the human pathogenic amoeba N. fowleri.</title>
        <authorList>
            <person name="Liechti N."/>
            <person name="Schurch N."/>
            <person name="Bruggmann R."/>
            <person name="Wittwer M."/>
        </authorList>
    </citation>
    <scope>NUCLEOTIDE SEQUENCE [LARGE SCALE GENOMIC DNA]</scope>
    <source>
        <strain evidence="9 10">ATCC 30569</strain>
    </source>
</reference>
<dbReference type="SMART" id="SM00382">
    <property type="entry name" value="AAA"/>
    <property type="match status" value="1"/>
</dbReference>
<dbReference type="PANTHER" id="PTHR23074:SF83">
    <property type="entry name" value="VACUOLAR PROTEIN SORTING-ASSOCIATED PROTEIN 4A"/>
    <property type="match status" value="1"/>
</dbReference>
<evidence type="ECO:0000256" key="3">
    <source>
        <dbReference type="ARBA" id="ARBA00022840"/>
    </source>
</evidence>
<dbReference type="Pfam" id="PF09336">
    <property type="entry name" value="Vps4_C"/>
    <property type="match status" value="1"/>
</dbReference>
<evidence type="ECO:0000256" key="1">
    <source>
        <dbReference type="ARBA" id="ARBA00004370"/>
    </source>
</evidence>
<comment type="similarity">
    <text evidence="5">Belongs to the AAA ATPase family.</text>
</comment>